<keyword evidence="3" id="KW-1185">Reference proteome</keyword>
<proteinExistence type="predicted"/>
<comment type="caution">
    <text evidence="2">The sequence shown here is derived from an EMBL/GenBank/DDBJ whole genome shotgun (WGS) entry which is preliminary data.</text>
</comment>
<evidence type="ECO:0000313" key="3">
    <source>
        <dbReference type="Proteomes" id="UP001139311"/>
    </source>
</evidence>
<reference evidence="2" key="1">
    <citation type="submission" date="2021-10" db="EMBL/GenBank/DDBJ databases">
        <title>Roseicella aerolatum sp. nov., isolated from aerosols of e-waste dismantling site.</title>
        <authorList>
            <person name="Qin T."/>
        </authorList>
    </citation>
    <scope>NUCLEOTIDE SEQUENCE</scope>
    <source>
        <strain evidence="2">GB24</strain>
    </source>
</reference>
<dbReference type="InterPro" id="IPR036188">
    <property type="entry name" value="FAD/NAD-bd_sf"/>
</dbReference>
<organism evidence="2 3">
    <name type="scientific">Roseicella aerolata</name>
    <dbReference type="NCBI Taxonomy" id="2883479"/>
    <lineage>
        <taxon>Bacteria</taxon>
        <taxon>Pseudomonadati</taxon>
        <taxon>Pseudomonadota</taxon>
        <taxon>Alphaproteobacteria</taxon>
        <taxon>Acetobacterales</taxon>
        <taxon>Roseomonadaceae</taxon>
        <taxon>Roseicella</taxon>
    </lineage>
</organism>
<evidence type="ECO:0000256" key="1">
    <source>
        <dbReference type="ARBA" id="ARBA00023002"/>
    </source>
</evidence>
<dbReference type="PRINTS" id="PR00411">
    <property type="entry name" value="PNDRDTASEI"/>
</dbReference>
<dbReference type="SUPFAM" id="SSF51905">
    <property type="entry name" value="FAD/NAD(P)-binding domain"/>
    <property type="match status" value="1"/>
</dbReference>
<dbReference type="AlphaFoldDB" id="A0A9X1LAF1"/>
<dbReference type="GO" id="GO:0004497">
    <property type="term" value="F:monooxygenase activity"/>
    <property type="evidence" value="ECO:0007669"/>
    <property type="project" value="TreeGrafter"/>
</dbReference>
<dbReference type="PANTHER" id="PTHR43539:SF78">
    <property type="entry name" value="FLAVIN-CONTAINING MONOOXYGENASE"/>
    <property type="match status" value="1"/>
</dbReference>
<dbReference type="Proteomes" id="UP001139311">
    <property type="component" value="Unassembled WGS sequence"/>
</dbReference>
<name>A0A9X1LAF1_9PROT</name>
<dbReference type="Pfam" id="PF13738">
    <property type="entry name" value="Pyr_redox_3"/>
    <property type="match status" value="1"/>
</dbReference>
<dbReference type="GO" id="GO:0050660">
    <property type="term" value="F:flavin adenine dinucleotide binding"/>
    <property type="evidence" value="ECO:0007669"/>
    <property type="project" value="TreeGrafter"/>
</dbReference>
<evidence type="ECO:0000313" key="2">
    <source>
        <dbReference type="EMBL" id="MCB4821347.1"/>
    </source>
</evidence>
<dbReference type="InterPro" id="IPR050982">
    <property type="entry name" value="Auxin_biosynth/cation_transpt"/>
</dbReference>
<keyword evidence="1" id="KW-0560">Oxidoreductase</keyword>
<accession>A0A9X1LAF1</accession>
<protein>
    <submittedName>
        <fullName evidence="2">NAD(P)-binding domain-containing protein</fullName>
    </submittedName>
</protein>
<sequence length="412" mass="44232">MQRSPVVIIGAGQAGLAMSHCLAARGVAHVVLERGRIGERWRSERWDSLRLLTPNWMARLPGWSYRGAEPDGFMAAGEFARHLEAYAAAMRAPVEPGVTVQAVRRGPHGYRVATSRGLWEAEAVVIATGHCDRPAIPAWARALPAGIRQVTTADYRNPSQLPEGGVLVVGASASGVQLAEEIQRSGRQVHLSVGRHTRLPRHYRGRDIWHWLDRSGLLDERVTQVCDLLQARRQPSFQLVGRPEGGTIDLGTLQAEGVRLLGRASGAVGGVLQLEDGLRETVAAAQQVLLRLLARIDGIADAEGAPREPCAAPRIAAGAAPGSLDLAAEGIGSVVWAGGFRRDYRWLQVPVLDAGGEIIHRGGVTPEAGLFVLGLRFMRRRRSNLIDGVGQDAAELAEAILGHLVQPCRAAA</sequence>
<gene>
    <name evidence="2" type="ORF">LHA35_06330</name>
</gene>
<dbReference type="Gene3D" id="3.50.50.60">
    <property type="entry name" value="FAD/NAD(P)-binding domain"/>
    <property type="match status" value="1"/>
</dbReference>
<dbReference type="RefSeq" id="WP_226605958.1">
    <property type="nucleotide sequence ID" value="NZ_JAJAQI010000007.1"/>
</dbReference>
<dbReference type="EMBL" id="JAJAQI010000007">
    <property type="protein sequence ID" value="MCB4821347.1"/>
    <property type="molecule type" value="Genomic_DNA"/>
</dbReference>
<dbReference type="PANTHER" id="PTHR43539">
    <property type="entry name" value="FLAVIN-BINDING MONOOXYGENASE-LIKE PROTEIN (AFU_ORTHOLOGUE AFUA_4G09220)"/>
    <property type="match status" value="1"/>
</dbReference>